<dbReference type="InterPro" id="IPR029058">
    <property type="entry name" value="AB_hydrolase_fold"/>
</dbReference>
<gene>
    <name evidence="5" type="ORF">RM544_12880</name>
</gene>
<keyword evidence="1" id="KW-0378">Hydrolase</keyword>
<evidence type="ECO:0000313" key="6">
    <source>
        <dbReference type="Proteomes" id="UP001249020"/>
    </source>
</evidence>
<dbReference type="Pfam" id="PF03403">
    <property type="entry name" value="PAF-AH_p_II"/>
    <property type="match status" value="1"/>
</dbReference>
<reference evidence="5 6" key="1">
    <citation type="submission" date="2023-09" db="EMBL/GenBank/DDBJ databases">
        <authorList>
            <person name="Rey-Velasco X."/>
        </authorList>
    </citation>
    <scope>NUCLEOTIDE SEQUENCE [LARGE SCALE GENOMIC DNA]</scope>
    <source>
        <strain evidence="5 6">W409</strain>
    </source>
</reference>
<dbReference type="RefSeq" id="WP_311362207.1">
    <property type="nucleotide sequence ID" value="NZ_JAVRIE010000005.1"/>
</dbReference>
<proteinExistence type="predicted"/>
<keyword evidence="6" id="KW-1185">Reference proteome</keyword>
<name>A0AAW8R2C0_9ALTE</name>
<dbReference type="PANTHER" id="PTHR10272">
    <property type="entry name" value="PLATELET-ACTIVATING FACTOR ACETYLHYDROLASE"/>
    <property type="match status" value="1"/>
</dbReference>
<accession>A0AAW8R2C0</accession>
<dbReference type="AlphaFoldDB" id="A0AAW8R2C0"/>
<evidence type="ECO:0000256" key="1">
    <source>
        <dbReference type="ARBA" id="ARBA00022801"/>
    </source>
</evidence>
<dbReference type="GO" id="GO:0003847">
    <property type="term" value="F:1-alkyl-2-acetylglycerophosphocholine esterase activity"/>
    <property type="evidence" value="ECO:0007669"/>
    <property type="project" value="TreeGrafter"/>
</dbReference>
<keyword evidence="4" id="KW-0812">Transmembrane</keyword>
<evidence type="ECO:0000256" key="4">
    <source>
        <dbReference type="SAM" id="Phobius"/>
    </source>
</evidence>
<dbReference type="PANTHER" id="PTHR10272:SF0">
    <property type="entry name" value="PLATELET-ACTIVATING FACTOR ACETYLHYDROLASE"/>
    <property type="match status" value="1"/>
</dbReference>
<evidence type="ECO:0000313" key="5">
    <source>
        <dbReference type="EMBL" id="MDT0583436.1"/>
    </source>
</evidence>
<comment type="caution">
    <text evidence="5">The sequence shown here is derived from an EMBL/GenBank/DDBJ whole genome shotgun (WGS) entry which is preliminary data.</text>
</comment>
<dbReference type="EMBL" id="JAVRIE010000005">
    <property type="protein sequence ID" value="MDT0583436.1"/>
    <property type="molecule type" value="Genomic_DNA"/>
</dbReference>
<feature type="transmembrane region" description="Helical" evidence="4">
    <location>
        <begin position="21"/>
        <end position="43"/>
    </location>
</feature>
<evidence type="ECO:0000256" key="3">
    <source>
        <dbReference type="ARBA" id="ARBA00023098"/>
    </source>
</evidence>
<keyword evidence="3" id="KW-0443">Lipid metabolism</keyword>
<keyword evidence="4" id="KW-0472">Membrane</keyword>
<keyword evidence="2" id="KW-0442">Lipid degradation</keyword>
<dbReference type="GO" id="GO:0016042">
    <property type="term" value="P:lipid catabolic process"/>
    <property type="evidence" value="ECO:0007669"/>
    <property type="project" value="UniProtKB-KW"/>
</dbReference>
<evidence type="ECO:0000256" key="2">
    <source>
        <dbReference type="ARBA" id="ARBA00022963"/>
    </source>
</evidence>
<dbReference type="Gene3D" id="3.40.50.1820">
    <property type="entry name" value="alpha/beta hydrolase"/>
    <property type="match status" value="1"/>
</dbReference>
<dbReference type="SUPFAM" id="SSF53474">
    <property type="entry name" value="alpha/beta-Hydrolases"/>
    <property type="match status" value="1"/>
</dbReference>
<organism evidence="5 6">
    <name type="scientific">Brumicola blandensis</name>
    <dbReference type="NCBI Taxonomy" id="3075611"/>
    <lineage>
        <taxon>Bacteria</taxon>
        <taxon>Pseudomonadati</taxon>
        <taxon>Pseudomonadota</taxon>
        <taxon>Gammaproteobacteria</taxon>
        <taxon>Alteromonadales</taxon>
        <taxon>Alteromonadaceae</taxon>
        <taxon>Brumicola</taxon>
    </lineage>
</organism>
<protein>
    <submittedName>
        <fullName evidence="5">Acetylhydrolase</fullName>
    </submittedName>
</protein>
<keyword evidence="4" id="KW-1133">Transmembrane helix</keyword>
<sequence>MVKITQIQHERSKNVWLGTALLKSLAILAIGLCVVMQFSAFAMSETEIEAQDLYPVTHPDMQPELASKGKYKVGVRTMDISNKSYFNLLTNTQEPRNLRLEVWYPATVDVNSAKTSYENETRLAKRFSIKADAYRDASPLANGEKHPVVIISHGYTGYRTIMFYLGEHLASHGYIVVGIDHTDSTNEDVDMVNGPFNGFPSTLINRSRDQQFTLDYITEQSHFLSDLVDANNAGLVGYSMGSFGAINTIGGCYNFSPVAAGMFTGVQDPNIVPMIQKALNSCAAGQYENPKVDDKWKAAITFAAWGGQHQLFTKESLAAIDVPKLFVAGNLDDISGYDGIRSLYDSMSSEDTYLLTMMNARHNIAPHPTPAEAWGSETDFGHYYEPAWSSAVLNDINKHFSLAMMDCHVKKVSSACDYLDLSESSDQAQVNGKLGEPWKGFDSRFSTGLRWEQKAKNSEK</sequence>
<dbReference type="Proteomes" id="UP001249020">
    <property type="component" value="Unassembled WGS sequence"/>
</dbReference>